<dbReference type="PROSITE" id="PS51208">
    <property type="entry name" value="AUTOTRANSPORTER"/>
    <property type="match status" value="1"/>
</dbReference>
<dbReference type="Gene3D" id="2.40.128.130">
    <property type="entry name" value="Autotransporter beta-domain"/>
    <property type="match status" value="1"/>
</dbReference>
<dbReference type="EMBL" id="JAHLFG010000088">
    <property type="protein sequence ID" value="MBU3827414.1"/>
    <property type="molecule type" value="Genomic_DNA"/>
</dbReference>
<dbReference type="SMART" id="SM00869">
    <property type="entry name" value="Autotransporter"/>
    <property type="match status" value="1"/>
</dbReference>
<dbReference type="SUPFAM" id="SSF103515">
    <property type="entry name" value="Autotransporter"/>
    <property type="match status" value="1"/>
</dbReference>
<sequence>MPYCNMRQSCFYSPPLYTKIEYKSRPLVKNFLFSCNALSHQPHAKFSLNKNFLTLATALFSGLALSVTASATEYSQHINGNPANESQYNSIRTGNEESGYTYTFTDGDSIVITDNDKNYVIGCRYSSDITLIGNIAVQSNQSTDARVSVFSGLYNWTGSEDDLYTLTTDDIKIDVKSTGTLTNGTQNFYVNGIYNTWGITHTGTININSVAYGDNAYAAVAQGIVANNGGQISFNGGTITAIAENDGYAAQAVGISSEGHNVRTDNISAQGATVINVTATNTGTTSSGFASAFGINNTNDYGLTNQISLQNTDITVTAVSTQQADAVGVYTDENGNTSIGTGKIEVFAESDNGNGYAYGFYADNGTINYAGGAVTVKGSRVETEAGIYVSNGGTLNINGNSSISAGNALVGNGTVNVAEDTVSILDGAYDDFDGVLNSKGATALGVTAADAQASLSENDVAALVVYAGSTLTGNITVGTKAQGSTLADSKLNLLSDGTLVIFAAENYDGTAPLLTVDEASSEEGSKVRLVNSARVKAGTIVFDVTTGTSPDNYVFETDNLLTAVEDNKITVKSAQSVFGNELLMPNVVSGAIATTGEGSDRIIALTTDSDLATAASALNNIALMAVAGGAQIAALDAIVMIDDTLEQHGSKLISKLPHNSDLGDVWVEINGNFAKADSYKAGSTSYGIKSDLAGVTLGTDYVFNSAAFGLSLSLGSGSVRGQGAGDGIKNEVDYWGVNLYTVFPTEYINFLANIGYMSTENDISQGRYNATVDVNAYSVALRAEMPIAINEKFAVIPHIGARYQHIDMDDFSCGGFTYTADNIDLVQIPVGVAFSGTFDSGDDLSIKPYLDLEIAPNLGDKNTDNTVGLSGTSFYDVIDTRVASSVLYSAKLGLNFAYANHSFGVSYGVTAGNGERFDQGVQAEYRFRF</sequence>
<reference evidence="2" key="1">
    <citation type="journal article" date="2021" name="PeerJ">
        <title>Extensive microbial diversity within the chicken gut microbiome revealed by metagenomics and culture.</title>
        <authorList>
            <person name="Gilroy R."/>
            <person name="Ravi A."/>
            <person name="Getino M."/>
            <person name="Pursley I."/>
            <person name="Horton D.L."/>
            <person name="Alikhan N.F."/>
            <person name="Baker D."/>
            <person name="Gharbi K."/>
            <person name="Hall N."/>
            <person name="Watson M."/>
            <person name="Adriaenssens E.M."/>
            <person name="Foster-Nyarko E."/>
            <person name="Jarju S."/>
            <person name="Secka A."/>
            <person name="Antonio M."/>
            <person name="Oren A."/>
            <person name="Chaudhuri R.R."/>
            <person name="La Ragione R."/>
            <person name="Hildebrand F."/>
            <person name="Pallen M.J."/>
        </authorList>
    </citation>
    <scope>NUCLEOTIDE SEQUENCE</scope>
    <source>
        <strain evidence="2">687</strain>
    </source>
</reference>
<organism evidence="2 3">
    <name type="scientific">Candidatus Anaerobiospirillum merdipullorum</name>
    <dbReference type="NCBI Taxonomy" id="2838450"/>
    <lineage>
        <taxon>Bacteria</taxon>
        <taxon>Pseudomonadati</taxon>
        <taxon>Pseudomonadota</taxon>
        <taxon>Gammaproteobacteria</taxon>
        <taxon>Aeromonadales</taxon>
        <taxon>Succinivibrionaceae</taxon>
        <taxon>Anaerobiospirillum</taxon>
    </lineage>
</organism>
<dbReference type="AlphaFoldDB" id="A0A9E2KQ56"/>
<comment type="caution">
    <text evidence="2">The sequence shown here is derived from an EMBL/GenBank/DDBJ whole genome shotgun (WGS) entry which is preliminary data.</text>
</comment>
<reference evidence="2" key="2">
    <citation type="submission" date="2021-04" db="EMBL/GenBank/DDBJ databases">
        <authorList>
            <person name="Gilroy R."/>
        </authorList>
    </citation>
    <scope>NUCLEOTIDE SEQUENCE</scope>
    <source>
        <strain evidence="2">687</strain>
    </source>
</reference>
<accession>A0A9E2KQ56</accession>
<dbReference type="InterPro" id="IPR005546">
    <property type="entry name" value="Autotransporte_beta"/>
</dbReference>
<proteinExistence type="predicted"/>
<evidence type="ECO:0000313" key="3">
    <source>
        <dbReference type="Proteomes" id="UP000824150"/>
    </source>
</evidence>
<name>A0A9E2KQ56_9GAMM</name>
<protein>
    <submittedName>
        <fullName evidence="2">Autotransporter domain-containing protein</fullName>
    </submittedName>
</protein>
<gene>
    <name evidence="2" type="ORF">IAA31_08030</name>
</gene>
<dbReference type="Proteomes" id="UP000824150">
    <property type="component" value="Unassembled WGS sequence"/>
</dbReference>
<evidence type="ECO:0000259" key="1">
    <source>
        <dbReference type="PROSITE" id="PS51208"/>
    </source>
</evidence>
<dbReference type="InterPro" id="IPR036709">
    <property type="entry name" value="Autotransporte_beta_dom_sf"/>
</dbReference>
<evidence type="ECO:0000313" key="2">
    <source>
        <dbReference type="EMBL" id="MBU3827414.1"/>
    </source>
</evidence>
<dbReference type="Pfam" id="PF03797">
    <property type="entry name" value="Autotransporter"/>
    <property type="match status" value="1"/>
</dbReference>
<feature type="domain" description="Autotransporter" evidence="1">
    <location>
        <begin position="658"/>
        <end position="929"/>
    </location>
</feature>